<accession>A0A507BSH8</accession>
<keyword evidence="2" id="KW-1185">Reference proteome</keyword>
<comment type="caution">
    <text evidence="1">The sequence shown here is derived from an EMBL/GenBank/DDBJ whole genome shotgun (WGS) entry which is preliminary data.</text>
</comment>
<evidence type="ECO:0000313" key="2">
    <source>
        <dbReference type="Proteomes" id="UP000317494"/>
    </source>
</evidence>
<protein>
    <submittedName>
        <fullName evidence="1">Uncharacterized protein</fullName>
    </submittedName>
</protein>
<organism evidence="1 2">
    <name type="scientific">Synchytrium endobioticum</name>
    <dbReference type="NCBI Taxonomy" id="286115"/>
    <lineage>
        <taxon>Eukaryota</taxon>
        <taxon>Fungi</taxon>
        <taxon>Fungi incertae sedis</taxon>
        <taxon>Chytridiomycota</taxon>
        <taxon>Chytridiomycota incertae sedis</taxon>
        <taxon>Chytridiomycetes</taxon>
        <taxon>Synchytriales</taxon>
        <taxon>Synchytriaceae</taxon>
        <taxon>Synchytrium</taxon>
    </lineage>
</organism>
<dbReference type="EMBL" id="QEAN01000583">
    <property type="protein sequence ID" value="TPX32027.1"/>
    <property type="molecule type" value="Genomic_DNA"/>
</dbReference>
<dbReference type="VEuPathDB" id="FungiDB:SeMB42_g07655"/>
<evidence type="ECO:0000313" key="1">
    <source>
        <dbReference type="EMBL" id="TPX32027.1"/>
    </source>
</evidence>
<gene>
    <name evidence="1" type="ORF">SeMB42_g07655</name>
</gene>
<proteinExistence type="predicted"/>
<name>A0A507BSH8_9FUNG</name>
<sequence length="85" mass="9384">MFGIAMSLLFDENATSYPNEIARFTRVDQRNILQIVIEIHGPIKIVRVDITAPGALNFDTARFTFVIGSYELPIHAIGLALLPGV</sequence>
<dbReference type="Proteomes" id="UP000317494">
    <property type="component" value="Unassembled WGS sequence"/>
</dbReference>
<reference evidence="1 2" key="1">
    <citation type="journal article" date="2019" name="Sci. Rep.">
        <title>Comparative genomics of chytrid fungi reveal insights into the obligate biotrophic and pathogenic lifestyle of Synchytrium endobioticum.</title>
        <authorList>
            <person name="van de Vossenberg B.T.L.H."/>
            <person name="Warris S."/>
            <person name="Nguyen H.D.T."/>
            <person name="van Gent-Pelzer M.P.E."/>
            <person name="Joly D.L."/>
            <person name="van de Geest H.C."/>
            <person name="Bonants P.J.M."/>
            <person name="Smith D.S."/>
            <person name="Levesque C.A."/>
            <person name="van der Lee T.A.J."/>
        </authorList>
    </citation>
    <scope>NUCLEOTIDE SEQUENCE [LARGE SCALE GENOMIC DNA]</scope>
    <source>
        <strain evidence="1 2">MB42</strain>
    </source>
</reference>
<dbReference type="AlphaFoldDB" id="A0A507BSH8"/>